<dbReference type="GO" id="GO:0043190">
    <property type="term" value="C:ATP-binding cassette (ABC) transporter complex"/>
    <property type="evidence" value="ECO:0007669"/>
    <property type="project" value="InterPro"/>
</dbReference>
<gene>
    <name evidence="2" type="ORF">LH29_02590</name>
</gene>
<dbReference type="PANTHER" id="PTHR30188">
    <property type="entry name" value="ABC TRANSPORTER PERMEASE PROTEIN-RELATED"/>
    <property type="match status" value="1"/>
</dbReference>
<proteinExistence type="predicted"/>
<keyword evidence="1" id="KW-0812">Transmembrane</keyword>
<reference evidence="2 3" key="1">
    <citation type="submission" date="2014-09" db="EMBL/GenBank/DDBJ databases">
        <title>Draft Genome Sequence of Draconibacterium sp. JN14CK-3.</title>
        <authorList>
            <person name="Dong C."/>
            <person name="Lai Q."/>
            <person name="Shao Z."/>
        </authorList>
    </citation>
    <scope>NUCLEOTIDE SEQUENCE [LARGE SCALE GENOMIC DNA]</scope>
    <source>
        <strain evidence="2 3">JN14CK-3</strain>
    </source>
</reference>
<dbReference type="STRING" id="1544798.LH29_02590"/>
<dbReference type="Proteomes" id="UP000032544">
    <property type="component" value="Unassembled WGS sequence"/>
</dbReference>
<sequence>MGFFFHIGRYFSMLKRVFARPEKHKLYIRQLFHEIDNLGVNSVGIVIIISVFIGGIMTIQFAYSMANPLYPVELVGLGTRDTLLLEFSSTMLALIMAGKVGSNITSEIGTMRVTEQIDSLEIMGVNSASYLILPKIIAVVFVFPFLYIISVFFGLLGGMVTGPIAGVISIPDYISGIQWLFYPYYITFSLIKSLFFGFLVASVPAYFGYYVQGGALEVGKASTKAVVNTNILILFFDLILTRLLLT</sequence>
<dbReference type="GO" id="GO:0005548">
    <property type="term" value="F:phospholipid transporter activity"/>
    <property type="evidence" value="ECO:0007669"/>
    <property type="project" value="TreeGrafter"/>
</dbReference>
<keyword evidence="1" id="KW-1133">Transmembrane helix</keyword>
<dbReference type="OrthoDB" id="9810518at2"/>
<name>A0A0D8JCG3_9BACT</name>
<evidence type="ECO:0000313" key="3">
    <source>
        <dbReference type="Proteomes" id="UP000032544"/>
    </source>
</evidence>
<dbReference type="InterPro" id="IPR030802">
    <property type="entry name" value="Permease_MalE"/>
</dbReference>
<feature type="transmembrane region" description="Helical" evidence="1">
    <location>
        <begin position="122"/>
        <end position="143"/>
    </location>
</feature>
<dbReference type="PANTHER" id="PTHR30188:SF4">
    <property type="entry name" value="PROTEIN TRIGALACTOSYLDIACYLGLYCEROL 1, CHLOROPLASTIC"/>
    <property type="match status" value="1"/>
</dbReference>
<dbReference type="EMBL" id="JRHC01000001">
    <property type="protein sequence ID" value="KJF44404.1"/>
    <property type="molecule type" value="Genomic_DNA"/>
</dbReference>
<evidence type="ECO:0000256" key="1">
    <source>
        <dbReference type="SAM" id="Phobius"/>
    </source>
</evidence>
<dbReference type="RefSeq" id="WP_045025958.1">
    <property type="nucleotide sequence ID" value="NZ_CAJXKZ010000017.1"/>
</dbReference>
<feature type="transmembrane region" description="Helical" evidence="1">
    <location>
        <begin position="227"/>
        <end position="245"/>
    </location>
</feature>
<protein>
    <submittedName>
        <fullName evidence="2">ABC transporter permease</fullName>
    </submittedName>
</protein>
<comment type="caution">
    <text evidence="2">The sequence shown here is derived from an EMBL/GenBank/DDBJ whole genome shotgun (WGS) entry which is preliminary data.</text>
</comment>
<feature type="transmembrane region" description="Helical" evidence="1">
    <location>
        <begin position="182"/>
        <end position="207"/>
    </location>
</feature>
<evidence type="ECO:0000313" key="2">
    <source>
        <dbReference type="EMBL" id="KJF44404.1"/>
    </source>
</evidence>
<dbReference type="AlphaFoldDB" id="A0A0D8JCG3"/>
<feature type="transmembrane region" description="Helical" evidence="1">
    <location>
        <begin position="38"/>
        <end position="63"/>
    </location>
</feature>
<feature type="transmembrane region" description="Helical" evidence="1">
    <location>
        <begin position="83"/>
        <end position="101"/>
    </location>
</feature>
<organism evidence="2 3">
    <name type="scientific">Draconibacterium sediminis</name>
    <dbReference type="NCBI Taxonomy" id="1544798"/>
    <lineage>
        <taxon>Bacteria</taxon>
        <taxon>Pseudomonadati</taxon>
        <taxon>Bacteroidota</taxon>
        <taxon>Bacteroidia</taxon>
        <taxon>Marinilabiliales</taxon>
        <taxon>Prolixibacteraceae</taxon>
        <taxon>Draconibacterium</taxon>
    </lineage>
</organism>
<dbReference type="Pfam" id="PF02405">
    <property type="entry name" value="MlaE"/>
    <property type="match status" value="1"/>
</dbReference>
<accession>A0A0D8JCG3</accession>
<keyword evidence="1" id="KW-0472">Membrane</keyword>
<feature type="transmembrane region" description="Helical" evidence="1">
    <location>
        <begin position="149"/>
        <end position="170"/>
    </location>
</feature>
<dbReference type="PATRIC" id="fig|1544798.3.peg.537"/>
<keyword evidence="3" id="KW-1185">Reference proteome</keyword>